<dbReference type="InterPro" id="IPR002563">
    <property type="entry name" value="Flavin_Rdtase-like_dom"/>
</dbReference>
<dbReference type="EMBL" id="QXJM01000039">
    <property type="protein sequence ID" value="RIE01841.1"/>
    <property type="molecule type" value="Genomic_DNA"/>
</dbReference>
<comment type="caution">
    <text evidence="6">The sequence shown here is derived from an EMBL/GenBank/DDBJ whole genome shotgun (WGS) entry which is preliminary data.</text>
</comment>
<protein>
    <submittedName>
        <fullName evidence="6">Flavin reductase family protein</fullName>
    </submittedName>
</protein>
<name>A0A398CQY5_9BACL</name>
<evidence type="ECO:0000259" key="5">
    <source>
        <dbReference type="SMART" id="SM00903"/>
    </source>
</evidence>
<dbReference type="Pfam" id="PF01613">
    <property type="entry name" value="Flavin_Reduct"/>
    <property type="match status" value="1"/>
</dbReference>
<evidence type="ECO:0000256" key="1">
    <source>
        <dbReference type="ARBA" id="ARBA00001917"/>
    </source>
</evidence>
<evidence type="ECO:0000313" key="7">
    <source>
        <dbReference type="Proteomes" id="UP000266340"/>
    </source>
</evidence>
<evidence type="ECO:0000256" key="4">
    <source>
        <dbReference type="ARBA" id="ARBA00038054"/>
    </source>
</evidence>
<dbReference type="PANTHER" id="PTHR33798:SF5">
    <property type="entry name" value="FLAVIN REDUCTASE LIKE DOMAIN-CONTAINING PROTEIN"/>
    <property type="match status" value="1"/>
</dbReference>
<dbReference type="SMART" id="SM00903">
    <property type="entry name" value="Flavin_Reduct"/>
    <property type="match status" value="1"/>
</dbReference>
<sequence length="207" mass="21894">MGTTIHIDPADQSERDNYKLLIGSVLPRPIAFVTTLSDEGTLNAAPFSYFNIVTANPPMVSISVQRSGGKRKDTALNAEARGEFVVHIADEGYVAQLNETAASLPSDQSEVELAGLTPAASSKISVPGVAEPKIRMECVLERVITLGGTDDKGPACDLLIGRVVAFHIDAALYEGGRIDAGQLAPVSRLAGTSYAKLGDIFSIERPQ</sequence>
<dbReference type="Gene3D" id="2.30.110.10">
    <property type="entry name" value="Electron Transport, Fmn-binding Protein, Chain A"/>
    <property type="match status" value="1"/>
</dbReference>
<dbReference type="PANTHER" id="PTHR33798">
    <property type="entry name" value="FLAVOPROTEIN OXYGENASE"/>
    <property type="match status" value="1"/>
</dbReference>
<proteinExistence type="inferred from homology"/>
<organism evidence="6 7">
    <name type="scientific">Cohnella faecalis</name>
    <dbReference type="NCBI Taxonomy" id="2315694"/>
    <lineage>
        <taxon>Bacteria</taxon>
        <taxon>Bacillati</taxon>
        <taxon>Bacillota</taxon>
        <taxon>Bacilli</taxon>
        <taxon>Bacillales</taxon>
        <taxon>Paenibacillaceae</taxon>
        <taxon>Cohnella</taxon>
    </lineage>
</organism>
<dbReference type="GO" id="GO:0016646">
    <property type="term" value="F:oxidoreductase activity, acting on the CH-NH group of donors, NAD or NADP as acceptor"/>
    <property type="evidence" value="ECO:0007669"/>
    <property type="project" value="UniProtKB-ARBA"/>
</dbReference>
<reference evidence="6 7" key="1">
    <citation type="submission" date="2018-09" db="EMBL/GenBank/DDBJ databases">
        <title>Cohnella cavernae sp. nov., isolated from a karst cave.</title>
        <authorList>
            <person name="Zhu H."/>
        </authorList>
    </citation>
    <scope>NUCLEOTIDE SEQUENCE [LARGE SCALE GENOMIC DNA]</scope>
    <source>
        <strain evidence="6 7">K2E09-144</strain>
    </source>
</reference>
<comment type="cofactor">
    <cofactor evidence="1">
        <name>FMN</name>
        <dbReference type="ChEBI" id="CHEBI:58210"/>
    </cofactor>
</comment>
<accession>A0A398CQY5</accession>
<keyword evidence="3" id="KW-0288">FMN</keyword>
<dbReference type="Proteomes" id="UP000266340">
    <property type="component" value="Unassembled WGS sequence"/>
</dbReference>
<keyword evidence="7" id="KW-1185">Reference proteome</keyword>
<comment type="similarity">
    <text evidence="4">Belongs to the flavoredoxin family.</text>
</comment>
<dbReference type="InterPro" id="IPR012349">
    <property type="entry name" value="Split_barrel_FMN-bd"/>
</dbReference>
<evidence type="ECO:0000256" key="3">
    <source>
        <dbReference type="ARBA" id="ARBA00022643"/>
    </source>
</evidence>
<dbReference type="SUPFAM" id="SSF50475">
    <property type="entry name" value="FMN-binding split barrel"/>
    <property type="match status" value="1"/>
</dbReference>
<keyword evidence="2" id="KW-0285">Flavoprotein</keyword>
<dbReference type="RefSeq" id="WP_119149898.1">
    <property type="nucleotide sequence ID" value="NZ_JBHSOV010000020.1"/>
</dbReference>
<evidence type="ECO:0000256" key="2">
    <source>
        <dbReference type="ARBA" id="ARBA00022630"/>
    </source>
</evidence>
<evidence type="ECO:0000313" key="6">
    <source>
        <dbReference type="EMBL" id="RIE01841.1"/>
    </source>
</evidence>
<dbReference type="AlphaFoldDB" id="A0A398CQY5"/>
<dbReference type="OrthoDB" id="9794638at2"/>
<feature type="domain" description="Flavin reductase like" evidence="5">
    <location>
        <begin position="23"/>
        <end position="180"/>
    </location>
</feature>
<dbReference type="GO" id="GO:0010181">
    <property type="term" value="F:FMN binding"/>
    <property type="evidence" value="ECO:0007669"/>
    <property type="project" value="InterPro"/>
</dbReference>
<gene>
    <name evidence="6" type="ORF">D3H35_13710</name>
</gene>